<dbReference type="Pfam" id="PF07859">
    <property type="entry name" value="Abhydrolase_3"/>
    <property type="match status" value="1"/>
</dbReference>
<comment type="caution">
    <text evidence="3">The sequence shown here is derived from an EMBL/GenBank/DDBJ whole genome shotgun (WGS) entry which is preliminary data.</text>
</comment>
<sequence length="322" mass="35828">MVSEKAQVSHDVFPYLRVYKDGTIERFAGTEVVPAGLDPETGVFSKDTVIVPETRVSARLYRPSLAKASQKLPLVIYFHGGGFFISSTADPLYHRSLNKLVAEANIVLVSVDYRLAPENSLPAAYEDSWAALNWVAAHAGEGDGKEAWLKDYADFGRVFLGGDSCGANMTHHLTLKLKGSELSRELKIEGVAMIHPYFWGQDPVGVEKIDHVRRSMVDNWWTFICPSHKGCDDPLINPFADGSPSLEGLACNRVLVIVADKDILRDRGKLYYEKLLSSGWKGTAKLVEIRGEDHVFHIFDPNTENAKSMFRDLASFFGKARH</sequence>
<dbReference type="InterPro" id="IPR029058">
    <property type="entry name" value="AB_hydrolase_fold"/>
</dbReference>
<dbReference type="AlphaFoldDB" id="A0A2C9VZB6"/>
<dbReference type="OrthoDB" id="408631at2759"/>
<comment type="similarity">
    <text evidence="1">Belongs to the 'GDXG' lipolytic enzyme family.</text>
</comment>
<dbReference type="EMBL" id="CM004391">
    <property type="protein sequence ID" value="OAY50905.1"/>
    <property type="molecule type" value="Genomic_DNA"/>
</dbReference>
<proteinExistence type="inferred from homology"/>
<dbReference type="GO" id="GO:0016787">
    <property type="term" value="F:hydrolase activity"/>
    <property type="evidence" value="ECO:0007669"/>
    <property type="project" value="InterPro"/>
</dbReference>
<dbReference type="InterPro" id="IPR013094">
    <property type="entry name" value="AB_hydrolase_3"/>
</dbReference>
<dbReference type="Proteomes" id="UP000091857">
    <property type="component" value="Chromosome 5"/>
</dbReference>
<dbReference type="Gene3D" id="3.40.50.1820">
    <property type="entry name" value="alpha/beta hydrolase"/>
    <property type="match status" value="1"/>
</dbReference>
<accession>A0A2C9VZB6</accession>
<evidence type="ECO:0000256" key="1">
    <source>
        <dbReference type="ARBA" id="ARBA00010515"/>
    </source>
</evidence>
<reference evidence="4" key="1">
    <citation type="journal article" date="2016" name="Nat. Biotechnol.">
        <title>Sequencing wild and cultivated cassava and related species reveals extensive interspecific hybridization and genetic diversity.</title>
        <authorList>
            <person name="Bredeson J.V."/>
            <person name="Lyons J.B."/>
            <person name="Prochnik S.E."/>
            <person name="Wu G.A."/>
            <person name="Ha C.M."/>
            <person name="Edsinger-Gonzales E."/>
            <person name="Grimwood J."/>
            <person name="Schmutz J."/>
            <person name="Rabbi I.Y."/>
            <person name="Egesi C."/>
            <person name="Nauluvula P."/>
            <person name="Lebot V."/>
            <person name="Ndunguru J."/>
            <person name="Mkamilo G."/>
            <person name="Bart R.S."/>
            <person name="Setter T.L."/>
            <person name="Gleadow R.M."/>
            <person name="Kulakow P."/>
            <person name="Ferguson M.E."/>
            <person name="Rounsley S."/>
            <person name="Rokhsar D.S."/>
        </authorList>
    </citation>
    <scope>NUCLEOTIDE SEQUENCE [LARGE SCALE GENOMIC DNA]</scope>
    <source>
        <strain evidence="4">cv. AM560-2</strain>
    </source>
</reference>
<name>A0A2C9VZB6_MANES</name>
<evidence type="ECO:0000313" key="4">
    <source>
        <dbReference type="Proteomes" id="UP000091857"/>
    </source>
</evidence>
<dbReference type="SUPFAM" id="SSF53474">
    <property type="entry name" value="alpha/beta-Hydrolases"/>
    <property type="match status" value="1"/>
</dbReference>
<dbReference type="InterPro" id="IPR050466">
    <property type="entry name" value="Carboxylest/Gibb_receptor"/>
</dbReference>
<feature type="domain" description="Alpha/beta hydrolase fold-3" evidence="2">
    <location>
        <begin position="75"/>
        <end position="297"/>
    </location>
</feature>
<protein>
    <recommendedName>
        <fullName evidence="2">Alpha/beta hydrolase fold-3 domain-containing protein</fullName>
    </recommendedName>
</protein>
<dbReference type="PANTHER" id="PTHR23024">
    <property type="entry name" value="ARYLACETAMIDE DEACETYLASE"/>
    <property type="match status" value="1"/>
</dbReference>
<keyword evidence="4" id="KW-1185">Reference proteome</keyword>
<evidence type="ECO:0000313" key="3">
    <source>
        <dbReference type="EMBL" id="OAY50905.1"/>
    </source>
</evidence>
<dbReference type="Gramene" id="Manes.05G171600.1.v8.1">
    <property type="protein sequence ID" value="Manes.05G171600.1.v8.1.CDS.1"/>
    <property type="gene ID" value="Manes.05G171600.v8.1"/>
</dbReference>
<evidence type="ECO:0000259" key="2">
    <source>
        <dbReference type="Pfam" id="PF07859"/>
    </source>
</evidence>
<dbReference type="PANTHER" id="PTHR23024:SF616">
    <property type="entry name" value="ALPHA_BETA HYDROLASE FOLD-3 DOMAIN-CONTAINING PROTEIN"/>
    <property type="match status" value="1"/>
</dbReference>
<dbReference type="OMA" id="VSCANVV"/>
<gene>
    <name evidence="3" type="ORF">MANES_05G171600v8</name>
</gene>
<organism evidence="3 4">
    <name type="scientific">Manihot esculenta</name>
    <name type="common">Cassava</name>
    <name type="synonym">Jatropha manihot</name>
    <dbReference type="NCBI Taxonomy" id="3983"/>
    <lineage>
        <taxon>Eukaryota</taxon>
        <taxon>Viridiplantae</taxon>
        <taxon>Streptophyta</taxon>
        <taxon>Embryophyta</taxon>
        <taxon>Tracheophyta</taxon>
        <taxon>Spermatophyta</taxon>
        <taxon>Magnoliopsida</taxon>
        <taxon>eudicotyledons</taxon>
        <taxon>Gunneridae</taxon>
        <taxon>Pentapetalae</taxon>
        <taxon>rosids</taxon>
        <taxon>fabids</taxon>
        <taxon>Malpighiales</taxon>
        <taxon>Euphorbiaceae</taxon>
        <taxon>Crotonoideae</taxon>
        <taxon>Manihoteae</taxon>
        <taxon>Manihot</taxon>
    </lineage>
</organism>